<organism evidence="2">
    <name type="scientific">Paenibacillus polymyxa</name>
    <name type="common">Bacillus polymyxa</name>
    <dbReference type="NCBI Taxonomy" id="1406"/>
    <lineage>
        <taxon>Bacteria</taxon>
        <taxon>Bacillati</taxon>
        <taxon>Bacillota</taxon>
        <taxon>Bacilli</taxon>
        <taxon>Bacillales</taxon>
        <taxon>Paenibacillaceae</taxon>
        <taxon>Paenibacillus</taxon>
    </lineage>
</organism>
<reference evidence="2" key="1">
    <citation type="submission" date="2022-11" db="EMBL/GenBank/DDBJ databases">
        <authorList>
            <person name="Vasilchenko N.G."/>
            <person name="Prazdnova E.V."/>
            <person name="Gorovtsov A.V."/>
            <person name="Chistyakov V.A."/>
            <person name="Pak M.L."/>
        </authorList>
    </citation>
    <scope>NUCLEOTIDE SEQUENCE</scope>
    <source>
        <strain evidence="2">R 4.5</strain>
    </source>
</reference>
<evidence type="ECO:0000313" key="2">
    <source>
        <dbReference type="EMBL" id="UZP76562.1"/>
    </source>
</evidence>
<evidence type="ECO:0008006" key="3">
    <source>
        <dbReference type="Google" id="ProtNLM"/>
    </source>
</evidence>
<sequence>MTGTSDTERRMYGGFWIRTAAFVLDFIIVTVLVFLIGGEYPVFYSFLA</sequence>
<evidence type="ECO:0000256" key="1">
    <source>
        <dbReference type="SAM" id="Phobius"/>
    </source>
</evidence>
<protein>
    <recommendedName>
        <fullName evidence="3">RDD family protein</fullName>
    </recommendedName>
</protein>
<keyword evidence="1" id="KW-0812">Transmembrane</keyword>
<name>A0AAE9PRC9_PAEPO</name>
<dbReference type="AlphaFoldDB" id="A0AAE9PRC9"/>
<keyword evidence="1" id="KW-0472">Membrane</keyword>
<proteinExistence type="predicted"/>
<keyword evidence="1" id="KW-1133">Transmembrane helix</keyword>
<accession>A0AAE9PRC9</accession>
<feature type="transmembrane region" description="Helical" evidence="1">
    <location>
        <begin position="15"/>
        <end position="37"/>
    </location>
</feature>
<dbReference type="EMBL" id="CP097770">
    <property type="protein sequence ID" value="UZP76562.1"/>
    <property type="molecule type" value="Genomic_DNA"/>
</dbReference>
<gene>
    <name evidence="2" type="ORF">MF626_06120</name>
</gene>